<dbReference type="SUPFAM" id="SSF53383">
    <property type="entry name" value="PLP-dependent transferases"/>
    <property type="match status" value="1"/>
</dbReference>
<reference evidence="8" key="1">
    <citation type="submission" date="2023-10" db="EMBL/GenBank/DDBJ databases">
        <title>Chromosome-level genome of the transformable northern wattle, Acacia crassicarpa.</title>
        <authorList>
            <person name="Massaro I."/>
            <person name="Sinha N.R."/>
            <person name="Poethig S."/>
            <person name="Leichty A.R."/>
        </authorList>
    </citation>
    <scope>NUCLEOTIDE SEQUENCE</scope>
    <source>
        <strain evidence="8">Acra3RX</strain>
        <tissue evidence="8">Leaf</tissue>
    </source>
</reference>
<name>A0AAE1IPW8_9FABA</name>
<dbReference type="InterPro" id="IPR015421">
    <property type="entry name" value="PyrdxlP-dep_Trfase_major"/>
</dbReference>
<evidence type="ECO:0000256" key="3">
    <source>
        <dbReference type="ARBA" id="ARBA00022793"/>
    </source>
</evidence>
<dbReference type="GO" id="GO:0019752">
    <property type="term" value="P:carboxylic acid metabolic process"/>
    <property type="evidence" value="ECO:0007669"/>
    <property type="project" value="InterPro"/>
</dbReference>
<dbReference type="Pfam" id="PF00282">
    <property type="entry name" value="Pyridoxal_deC"/>
    <property type="match status" value="1"/>
</dbReference>
<accession>A0AAE1IPW8</accession>
<evidence type="ECO:0000256" key="5">
    <source>
        <dbReference type="ARBA" id="ARBA00023239"/>
    </source>
</evidence>
<keyword evidence="4 6" id="KW-0663">Pyridoxal phosphate</keyword>
<feature type="modified residue" description="N6-(pyridoxal phosphate)lysine" evidence="6">
    <location>
        <position position="277"/>
    </location>
</feature>
<comment type="similarity">
    <text evidence="2 7">Belongs to the group II decarboxylase family.</text>
</comment>
<dbReference type="Proteomes" id="UP001293593">
    <property type="component" value="Unassembled WGS sequence"/>
</dbReference>
<dbReference type="PROSITE" id="PS00392">
    <property type="entry name" value="DDC_GAD_HDC_YDC"/>
    <property type="match status" value="1"/>
</dbReference>
<organism evidence="8 9">
    <name type="scientific">Acacia crassicarpa</name>
    <name type="common">northern wattle</name>
    <dbReference type="NCBI Taxonomy" id="499986"/>
    <lineage>
        <taxon>Eukaryota</taxon>
        <taxon>Viridiplantae</taxon>
        <taxon>Streptophyta</taxon>
        <taxon>Embryophyta</taxon>
        <taxon>Tracheophyta</taxon>
        <taxon>Spermatophyta</taxon>
        <taxon>Magnoliopsida</taxon>
        <taxon>eudicotyledons</taxon>
        <taxon>Gunneridae</taxon>
        <taxon>Pentapetalae</taxon>
        <taxon>rosids</taxon>
        <taxon>fabids</taxon>
        <taxon>Fabales</taxon>
        <taxon>Fabaceae</taxon>
        <taxon>Caesalpinioideae</taxon>
        <taxon>mimosoid clade</taxon>
        <taxon>Acacieae</taxon>
        <taxon>Acacia</taxon>
    </lineage>
</organism>
<dbReference type="NCBIfam" id="NF002748">
    <property type="entry name" value="PRK02769.1"/>
    <property type="match status" value="1"/>
</dbReference>
<evidence type="ECO:0000313" key="9">
    <source>
        <dbReference type="Proteomes" id="UP001293593"/>
    </source>
</evidence>
<keyword evidence="9" id="KW-1185">Reference proteome</keyword>
<sequence>MNYPCLAATESSETTTTMTPLREKLSKIENPGNQEMSLPFSELSMDSEEHLVQIIKSYAQSLSHNKMSFLGYPTNLEFDYEALAPLLHFHINNAGDPFMGSSYTLNSSAFEVCVLDWFASLWEIPKNQYWGYVTTGGTEGNLHGILVGREQLTDGVLYASEESHYSVFKIARICRIQCVKVATLKSGEIDCCDLKASLRANKDKPAIINLNIGTTMKGAIDDLDLVVQTLEECGFSCDRFYIHCDGALFGLMLPFVKQAPRFSFKKPIGSIAISGHKFIGCPIPCGVVITRLEHMNVMSSDIEIIASKDSTITGSRNGHAPIFL</sequence>
<keyword evidence="5 7" id="KW-0456">Lyase</keyword>
<evidence type="ECO:0000256" key="4">
    <source>
        <dbReference type="ARBA" id="ARBA00022898"/>
    </source>
</evidence>
<evidence type="ECO:0000256" key="1">
    <source>
        <dbReference type="ARBA" id="ARBA00001933"/>
    </source>
</evidence>
<keyword evidence="3" id="KW-0210">Decarboxylase</keyword>
<dbReference type="PANTHER" id="PTHR46101">
    <property type="match status" value="1"/>
</dbReference>
<dbReference type="GO" id="GO:0030170">
    <property type="term" value="F:pyridoxal phosphate binding"/>
    <property type="evidence" value="ECO:0007669"/>
    <property type="project" value="InterPro"/>
</dbReference>
<dbReference type="InterPro" id="IPR021115">
    <property type="entry name" value="Pyridoxal-P_BS"/>
</dbReference>
<comment type="caution">
    <text evidence="8">The sequence shown here is derived from an EMBL/GenBank/DDBJ whole genome shotgun (WGS) entry which is preliminary data.</text>
</comment>
<evidence type="ECO:0008006" key="10">
    <source>
        <dbReference type="Google" id="ProtNLM"/>
    </source>
</evidence>
<evidence type="ECO:0000256" key="7">
    <source>
        <dbReference type="RuleBase" id="RU000382"/>
    </source>
</evidence>
<proteinExistence type="inferred from homology"/>
<dbReference type="InterPro" id="IPR015424">
    <property type="entry name" value="PyrdxlP-dep_Trfase"/>
</dbReference>
<comment type="cofactor">
    <cofactor evidence="1 6 7">
        <name>pyridoxal 5'-phosphate</name>
        <dbReference type="ChEBI" id="CHEBI:597326"/>
    </cofactor>
</comment>
<dbReference type="PANTHER" id="PTHR46101:SF2">
    <property type="entry name" value="SERINE DECARBOXYLASE"/>
    <property type="match status" value="1"/>
</dbReference>
<dbReference type="InterPro" id="IPR051151">
    <property type="entry name" value="Group_II_Decarboxylase"/>
</dbReference>
<gene>
    <name evidence="8" type="ORF">QN277_010939</name>
</gene>
<dbReference type="AlphaFoldDB" id="A0AAE1IPW8"/>
<evidence type="ECO:0000313" key="8">
    <source>
        <dbReference type="EMBL" id="KAK4253123.1"/>
    </source>
</evidence>
<protein>
    <recommendedName>
        <fullName evidence="10">Histidine decarboxylase</fullName>
    </recommendedName>
</protein>
<evidence type="ECO:0000256" key="2">
    <source>
        <dbReference type="ARBA" id="ARBA00009533"/>
    </source>
</evidence>
<dbReference type="InterPro" id="IPR002129">
    <property type="entry name" value="PyrdxlP-dep_de-COase"/>
</dbReference>
<dbReference type="Gene3D" id="3.40.640.10">
    <property type="entry name" value="Type I PLP-dependent aspartate aminotransferase-like (Major domain)"/>
    <property type="match status" value="1"/>
</dbReference>
<dbReference type="GO" id="GO:0016831">
    <property type="term" value="F:carboxy-lyase activity"/>
    <property type="evidence" value="ECO:0007669"/>
    <property type="project" value="UniProtKB-KW"/>
</dbReference>
<dbReference type="EMBL" id="JAWXYG010000018">
    <property type="protein sequence ID" value="KAK4253123.1"/>
    <property type="molecule type" value="Genomic_DNA"/>
</dbReference>
<evidence type="ECO:0000256" key="6">
    <source>
        <dbReference type="PIRSR" id="PIRSR602129-50"/>
    </source>
</evidence>